<keyword evidence="2" id="KW-1003">Cell membrane</keyword>
<dbReference type="AlphaFoldDB" id="A0A7W6P2F5"/>
<dbReference type="Proteomes" id="UP000584824">
    <property type="component" value="Unassembled WGS sequence"/>
</dbReference>
<accession>A0A7W6P2F5</accession>
<comment type="subcellular location">
    <subcellularLocation>
        <location evidence="1">Cell membrane</location>
        <topology evidence="1">Multi-pass membrane protein</topology>
    </subcellularLocation>
</comment>
<feature type="transmembrane region" description="Helical" evidence="6">
    <location>
        <begin position="68"/>
        <end position="88"/>
    </location>
</feature>
<keyword evidence="4 6" id="KW-1133">Transmembrane helix</keyword>
<proteinExistence type="predicted"/>
<dbReference type="GO" id="GO:0005886">
    <property type="term" value="C:plasma membrane"/>
    <property type="evidence" value="ECO:0007669"/>
    <property type="project" value="UniProtKB-SubCell"/>
</dbReference>
<protein>
    <submittedName>
        <fullName evidence="7">Threonine/homoserine/homoserine lactone efflux protein</fullName>
    </submittedName>
</protein>
<feature type="transmembrane region" description="Helical" evidence="6">
    <location>
        <begin position="6"/>
        <end position="32"/>
    </location>
</feature>
<comment type="caution">
    <text evidence="7">The sequence shown here is derived from an EMBL/GenBank/DDBJ whole genome shotgun (WGS) entry which is preliminary data.</text>
</comment>
<evidence type="ECO:0000313" key="7">
    <source>
        <dbReference type="EMBL" id="MBB4103791.1"/>
    </source>
</evidence>
<dbReference type="EMBL" id="JACIDU010000008">
    <property type="protein sequence ID" value="MBB4103791.1"/>
    <property type="molecule type" value="Genomic_DNA"/>
</dbReference>
<gene>
    <name evidence="7" type="ORF">GGQ66_002359</name>
</gene>
<organism evidence="7 8">
    <name type="scientific">Allorhizobium borbori</name>
    <dbReference type="NCBI Taxonomy" id="485907"/>
    <lineage>
        <taxon>Bacteria</taxon>
        <taxon>Pseudomonadati</taxon>
        <taxon>Pseudomonadota</taxon>
        <taxon>Alphaproteobacteria</taxon>
        <taxon>Hyphomicrobiales</taxon>
        <taxon>Rhizobiaceae</taxon>
        <taxon>Rhizobium/Agrobacterium group</taxon>
        <taxon>Allorhizobium</taxon>
    </lineage>
</organism>
<evidence type="ECO:0000256" key="4">
    <source>
        <dbReference type="ARBA" id="ARBA00022989"/>
    </source>
</evidence>
<keyword evidence="5 6" id="KW-0472">Membrane</keyword>
<reference evidence="7 8" key="1">
    <citation type="submission" date="2020-08" db="EMBL/GenBank/DDBJ databases">
        <title>Genomic Encyclopedia of Type Strains, Phase IV (KMG-IV): sequencing the most valuable type-strain genomes for metagenomic binning, comparative biology and taxonomic classification.</title>
        <authorList>
            <person name="Goeker M."/>
        </authorList>
    </citation>
    <scope>NUCLEOTIDE SEQUENCE [LARGE SCALE GENOMIC DNA]</scope>
    <source>
        <strain evidence="7 8">DSM 26385</strain>
    </source>
</reference>
<feature type="transmembrane region" description="Helical" evidence="6">
    <location>
        <begin position="44"/>
        <end position="62"/>
    </location>
</feature>
<feature type="transmembrane region" description="Helical" evidence="6">
    <location>
        <begin position="100"/>
        <end position="123"/>
    </location>
</feature>
<dbReference type="RefSeq" id="WP_183792643.1">
    <property type="nucleotide sequence ID" value="NZ_JACIDU010000008.1"/>
</dbReference>
<keyword evidence="3 6" id="KW-0812">Transmembrane</keyword>
<evidence type="ECO:0000313" key="8">
    <source>
        <dbReference type="Proteomes" id="UP000584824"/>
    </source>
</evidence>
<sequence>MTASLMLAITLLLLTPGPTNTLLAIGGASAGFRRSLPLILAENLGYLATIVPLIAFAGPFLADHPMAASALKLCSAAWVTLLAMKLWVTPLGEITERGLITFRQVFVTTMLNPKALIFGIALLPNGSFFQTLPRLGVFAMIVAAVAAFWLSAGASILRFASRRFPCLFCRVAASFLMAFAVSLAGSSLGWL</sequence>
<evidence type="ECO:0000256" key="2">
    <source>
        <dbReference type="ARBA" id="ARBA00022475"/>
    </source>
</evidence>
<dbReference type="InterPro" id="IPR001123">
    <property type="entry name" value="LeuE-type"/>
</dbReference>
<dbReference type="PANTHER" id="PTHR30086">
    <property type="entry name" value="ARGININE EXPORTER PROTEIN ARGO"/>
    <property type="match status" value="1"/>
</dbReference>
<dbReference type="GO" id="GO:0015171">
    <property type="term" value="F:amino acid transmembrane transporter activity"/>
    <property type="evidence" value="ECO:0007669"/>
    <property type="project" value="TreeGrafter"/>
</dbReference>
<keyword evidence="8" id="KW-1185">Reference proteome</keyword>
<feature type="transmembrane region" description="Helical" evidence="6">
    <location>
        <begin position="167"/>
        <end position="190"/>
    </location>
</feature>
<evidence type="ECO:0000256" key="5">
    <source>
        <dbReference type="ARBA" id="ARBA00023136"/>
    </source>
</evidence>
<dbReference type="GO" id="GO:0033228">
    <property type="term" value="P:cysteine export across plasma membrane"/>
    <property type="evidence" value="ECO:0007669"/>
    <property type="project" value="TreeGrafter"/>
</dbReference>
<name>A0A7W6P2F5_9HYPH</name>
<dbReference type="PANTHER" id="PTHR30086:SF20">
    <property type="entry name" value="ARGININE EXPORTER PROTEIN ARGO-RELATED"/>
    <property type="match status" value="1"/>
</dbReference>
<feature type="transmembrane region" description="Helical" evidence="6">
    <location>
        <begin position="135"/>
        <end position="160"/>
    </location>
</feature>
<evidence type="ECO:0000256" key="6">
    <source>
        <dbReference type="SAM" id="Phobius"/>
    </source>
</evidence>
<evidence type="ECO:0000256" key="3">
    <source>
        <dbReference type="ARBA" id="ARBA00022692"/>
    </source>
</evidence>
<evidence type="ECO:0000256" key="1">
    <source>
        <dbReference type="ARBA" id="ARBA00004651"/>
    </source>
</evidence>